<evidence type="ECO:0000313" key="3">
    <source>
        <dbReference type="Proteomes" id="UP000182412"/>
    </source>
</evidence>
<evidence type="ECO:0000256" key="1">
    <source>
        <dbReference type="SAM" id="Coils"/>
    </source>
</evidence>
<reference evidence="2 3" key="1">
    <citation type="submission" date="2016-10" db="EMBL/GenBank/DDBJ databases">
        <authorList>
            <person name="de Groot N.N."/>
        </authorList>
    </citation>
    <scope>NUCLEOTIDE SEQUENCE [LARGE SCALE GENOMIC DNA]</scope>
    <source>
        <strain evidence="2 3">S137</strain>
    </source>
</reference>
<feature type="coiled-coil region" evidence="1">
    <location>
        <begin position="756"/>
        <end position="783"/>
    </location>
</feature>
<dbReference type="Proteomes" id="UP000182412">
    <property type="component" value="Unassembled WGS sequence"/>
</dbReference>
<gene>
    <name evidence="2" type="ORF">SAMN05216366_1164</name>
</gene>
<organism evidence="2 3">
    <name type="scientific">Selenomonas ruminantium</name>
    <dbReference type="NCBI Taxonomy" id="971"/>
    <lineage>
        <taxon>Bacteria</taxon>
        <taxon>Bacillati</taxon>
        <taxon>Bacillota</taxon>
        <taxon>Negativicutes</taxon>
        <taxon>Selenomonadales</taxon>
        <taxon>Selenomonadaceae</taxon>
        <taxon>Selenomonas</taxon>
    </lineage>
</organism>
<sequence length="1387" mass="159869">MSDNRWQAYRAGILNYWYYDEAEFYFADGRLLLRGSNGSGKSVTMQSLITVLLDGVKRADRLDSFGSKSRTMDDYLLGEKEISEYEERTGYLYLEYKRANSEQYITTGIGLHARRGNSKVDFWGFVLQNGRRIGEDLSLYHLTKNPETGEEQKIPLTRRELENAIGQDGRVTTEQREYMAMVNQYVFGYEDIRKYEELMKLLIQLRSPKLSRDFKPSVIYEILNASLPTLSDEDLRPLAETLENMEKTRLAIEQLKRERGAFQNICRAYTAYNTAVLAERALAEADCQKALNRLNKQAGAQQEELLAAEKQAAEASERLQSLTVEEEALRQEQASLQEHEAYKAAERKKEAELQLAKEQAEKQRKDDSLLEKRRRELSLQEQMRQEEADLAQLEKQVADILEDLTDLAEQADFDSHAAFQEGFQLSSPDCEEHFRLWRRERQNQLQSLQKLHKQMLQYEQSLEKLQQWEQELGEENRRLDQYRHEEERLTEMLAQEREHLVKAFYEWKDRWQALLPMDKDAEIRLAGSLRELLGTTSWLDIQNQLGTIVSEKQRSLNAAIGKVELNKQELTGQLAEAQAELASLRQTKAAEPELQEAWAAARQELTAQGIAYVPLYEATEYRSTVSPAMRERLESALLEAGLLNSLLLASNEAAQKLPDSMRGTVLFSGEPVMLAESLLDYLEPVPGESGIARERIADVLGSIAISSEVYGKGNGIALNVVDGAYRLGTLAGRAAQRPAALFIGKQARENYRRQQIAAKEAEIAGLQAELAHVQEQESSLLAENDCLLKAREDFPNQQEVQSVYDELRSRERDIERQQHRLGELADRQKKLTLELRDERAGIIAERGDTGLAFSAAAYEEALAALHDYGEVWHKLTLMQANYAHSAELFRQQSQEAEYVREEVDALKGELLDKDMNIARLEKNIAALQEQLARMDAAAIEARIAEVVERLRHIPQEIRQVSQLLGQNESSRQTLASQLEQSWRRQQVYGKLLVLWQKLLQAEQKRGFVDLDKKNLRELMQARQKSRDNKTLHSLAQDVESQYARQRDEIAEYRFSLRENVDELGDLPEISPEDEEIFLPRLDTLRDHAVRQLALTEAGGKPLSPYEQLQQLKDHLLEQESLLSEQDKRIYQEIILNSIGRTISEKIYGAEDWIRKMNKLMARSETSSALRFRLEWKPLTGEGDNELDTAELVELLHSDPELMKEADMKRLEKHFSSRIRRAREEAQLQEKDAEAFQASVREQLDYRQWFCFRLYYDKGEQIQRRELTDRAFFRFSGGEKAMAMYVPLFSAAYSRYLDAGKDAPRLITLDEAFAGVDEQNMRDMFRLVEQMGFNYIMNSQAIWGDYDVVPSLNIYELLRPLNANYVSVLGYHWNGQSRDVMLEESREG</sequence>
<dbReference type="RefSeq" id="WP_074572324.1">
    <property type="nucleotide sequence ID" value="NZ_FNJQ01000016.1"/>
</dbReference>
<feature type="coiled-coil region" evidence="1">
    <location>
        <begin position="903"/>
        <end position="944"/>
    </location>
</feature>
<feature type="coiled-coil region" evidence="1">
    <location>
        <begin position="291"/>
        <end position="410"/>
    </location>
</feature>
<evidence type="ECO:0000313" key="2">
    <source>
        <dbReference type="EMBL" id="SDP37879.1"/>
    </source>
</evidence>
<keyword evidence="1" id="KW-0175">Coiled coil</keyword>
<name>A0A1H0S8P6_SELRU</name>
<dbReference type="NCBIfam" id="TIGR02680">
    <property type="entry name" value="TIGR02680 family protein"/>
    <property type="match status" value="1"/>
</dbReference>
<dbReference type="SUPFAM" id="SSF52540">
    <property type="entry name" value="P-loop containing nucleoside triphosphate hydrolases"/>
    <property type="match status" value="1"/>
</dbReference>
<dbReference type="Pfam" id="PF13558">
    <property type="entry name" value="SbcC_Walker_B"/>
    <property type="match status" value="1"/>
</dbReference>
<dbReference type="InterPro" id="IPR027417">
    <property type="entry name" value="P-loop_NTPase"/>
</dbReference>
<protein>
    <submittedName>
        <fullName evidence="2">TIGR02680 family protein</fullName>
    </submittedName>
</protein>
<dbReference type="OrthoDB" id="9776649at2"/>
<accession>A0A1H0S8P6</accession>
<dbReference type="Gene3D" id="3.40.1140.10">
    <property type="match status" value="1"/>
</dbReference>
<dbReference type="EMBL" id="FNJQ01000016">
    <property type="protein sequence ID" value="SDP37879.1"/>
    <property type="molecule type" value="Genomic_DNA"/>
</dbReference>
<feature type="coiled-coil region" evidence="1">
    <location>
        <begin position="448"/>
        <end position="499"/>
    </location>
</feature>
<dbReference type="InterPro" id="IPR013496">
    <property type="entry name" value="CHP02680"/>
</dbReference>
<proteinExistence type="predicted"/>
<feature type="coiled-coil region" evidence="1">
    <location>
        <begin position="560"/>
        <end position="587"/>
    </location>
</feature>